<proteinExistence type="predicted"/>
<dbReference type="Gene3D" id="3.40.50.150">
    <property type="entry name" value="Vaccinia Virus protein VP39"/>
    <property type="match status" value="1"/>
</dbReference>
<dbReference type="AlphaFoldDB" id="A0A3E1RDP4"/>
<sequence>MFLPGCNPPRPPFEGLSVSPKQSAAVVETQALHVRAPASIPAYLQNTYWWAYLHPRAVHIFERQWLVNLILWGNFARLRDAALAEMGPVVNGRVLQVACVYGDFTEHLVRRLGPKGSVDVIDVAPIQIQNLHTKLRQAGCDASRANALLQDSSDLHFADGSHDDVVVFFLLHEMPADVRRKTIAEALRVTKPGGKLIFVDYHKPKAWSPFRYLMVPVLTYLEPFAMDLWNGQIVDWLPQNAGIAKIEKQTYFAGLYQKVVLTKAG</sequence>
<dbReference type="SUPFAM" id="SSF53335">
    <property type="entry name" value="S-adenosyl-L-methionine-dependent methyltransferases"/>
    <property type="match status" value="1"/>
</dbReference>
<keyword evidence="2" id="KW-0808">Transferase</keyword>
<keyword evidence="2" id="KW-0489">Methyltransferase</keyword>
<accession>A0A3E1RDP4</accession>
<dbReference type="PANTHER" id="PTHR43591:SF24">
    <property type="entry name" value="2-METHOXY-6-POLYPRENYL-1,4-BENZOQUINOL METHYLASE, MITOCHONDRIAL"/>
    <property type="match status" value="1"/>
</dbReference>
<gene>
    <name evidence="2" type="ORF">DIC66_09810</name>
</gene>
<protein>
    <submittedName>
        <fullName evidence="2">Methyltransferase</fullName>
    </submittedName>
</protein>
<dbReference type="GO" id="GO:0008168">
    <property type="term" value="F:methyltransferase activity"/>
    <property type="evidence" value="ECO:0007669"/>
    <property type="project" value="UniProtKB-KW"/>
</dbReference>
<keyword evidence="3" id="KW-1185">Reference proteome</keyword>
<comment type="caution">
    <text evidence="2">The sequence shown here is derived from an EMBL/GenBank/DDBJ whole genome shotgun (WGS) entry which is preliminary data.</text>
</comment>
<organism evidence="2 3">
    <name type="scientific">Rhodoferax lacus</name>
    <dbReference type="NCBI Taxonomy" id="2184758"/>
    <lineage>
        <taxon>Bacteria</taxon>
        <taxon>Pseudomonadati</taxon>
        <taxon>Pseudomonadota</taxon>
        <taxon>Betaproteobacteria</taxon>
        <taxon>Burkholderiales</taxon>
        <taxon>Comamonadaceae</taxon>
        <taxon>Rhodoferax</taxon>
    </lineage>
</organism>
<evidence type="ECO:0000259" key="1">
    <source>
        <dbReference type="Pfam" id="PF13649"/>
    </source>
</evidence>
<dbReference type="Pfam" id="PF13649">
    <property type="entry name" value="Methyltransf_25"/>
    <property type="match status" value="1"/>
</dbReference>
<feature type="domain" description="Methyltransferase" evidence="1">
    <location>
        <begin position="94"/>
        <end position="194"/>
    </location>
</feature>
<dbReference type="Proteomes" id="UP000260665">
    <property type="component" value="Unassembled WGS sequence"/>
</dbReference>
<dbReference type="CDD" id="cd02440">
    <property type="entry name" value="AdoMet_MTases"/>
    <property type="match status" value="1"/>
</dbReference>
<dbReference type="InterPro" id="IPR041698">
    <property type="entry name" value="Methyltransf_25"/>
</dbReference>
<dbReference type="OrthoDB" id="529208at2"/>
<reference evidence="2 3" key="1">
    <citation type="submission" date="2018-05" db="EMBL/GenBank/DDBJ databases">
        <title>Rhodoferax soyangensis sp.nov., isolated from an oligotrophic freshwater lake.</title>
        <authorList>
            <person name="Park M."/>
        </authorList>
    </citation>
    <scope>NUCLEOTIDE SEQUENCE [LARGE SCALE GENOMIC DNA]</scope>
    <source>
        <strain evidence="2 3">IMCC26218</strain>
    </source>
</reference>
<name>A0A3E1RDP4_9BURK</name>
<dbReference type="PANTHER" id="PTHR43591">
    <property type="entry name" value="METHYLTRANSFERASE"/>
    <property type="match status" value="1"/>
</dbReference>
<dbReference type="GO" id="GO:0032259">
    <property type="term" value="P:methylation"/>
    <property type="evidence" value="ECO:0007669"/>
    <property type="project" value="UniProtKB-KW"/>
</dbReference>
<evidence type="ECO:0000313" key="2">
    <source>
        <dbReference type="EMBL" id="RFO97403.1"/>
    </source>
</evidence>
<dbReference type="EMBL" id="QFZK01000004">
    <property type="protein sequence ID" value="RFO97403.1"/>
    <property type="molecule type" value="Genomic_DNA"/>
</dbReference>
<evidence type="ECO:0000313" key="3">
    <source>
        <dbReference type="Proteomes" id="UP000260665"/>
    </source>
</evidence>
<dbReference type="NCBIfam" id="NF038261">
    <property type="entry name" value="rhodoquin_RquA"/>
    <property type="match status" value="1"/>
</dbReference>
<dbReference type="InterPro" id="IPR029063">
    <property type="entry name" value="SAM-dependent_MTases_sf"/>
</dbReference>